<dbReference type="EMBL" id="EU969091">
    <property type="protein sequence ID" value="ACG41209.1"/>
    <property type="molecule type" value="mRNA"/>
</dbReference>
<accession>B6TVS6</accession>
<feature type="transmembrane region" description="Helical" evidence="1">
    <location>
        <begin position="39"/>
        <end position="60"/>
    </location>
</feature>
<keyword evidence="1" id="KW-1133">Transmembrane helix</keyword>
<evidence type="ECO:0000256" key="1">
    <source>
        <dbReference type="SAM" id="Phobius"/>
    </source>
</evidence>
<sequence length="63" mass="6633">MAYRADDDYDYLFKVVAATAAAAAAGGTDVWAHPGFGRVILSIYSIVLPFASVTVLVSVLPLD</sequence>
<protein>
    <submittedName>
        <fullName evidence="2">Uncharacterized protein</fullName>
    </submittedName>
</protein>
<organism evidence="2">
    <name type="scientific">Zea mays</name>
    <name type="common">Maize</name>
    <dbReference type="NCBI Taxonomy" id="4577"/>
    <lineage>
        <taxon>Eukaryota</taxon>
        <taxon>Viridiplantae</taxon>
        <taxon>Streptophyta</taxon>
        <taxon>Embryophyta</taxon>
        <taxon>Tracheophyta</taxon>
        <taxon>Spermatophyta</taxon>
        <taxon>Magnoliopsida</taxon>
        <taxon>Liliopsida</taxon>
        <taxon>Poales</taxon>
        <taxon>Poaceae</taxon>
        <taxon>PACMAD clade</taxon>
        <taxon>Panicoideae</taxon>
        <taxon>Andropogonodae</taxon>
        <taxon>Andropogoneae</taxon>
        <taxon>Tripsacinae</taxon>
        <taxon>Zea</taxon>
    </lineage>
</organism>
<feature type="transmembrane region" description="Helical" evidence="1">
    <location>
        <begin position="12"/>
        <end position="32"/>
    </location>
</feature>
<dbReference type="AlphaFoldDB" id="B6TVS6"/>
<proteinExistence type="evidence at transcript level"/>
<evidence type="ECO:0000313" key="2">
    <source>
        <dbReference type="EMBL" id="ACG41209.1"/>
    </source>
</evidence>
<name>B6TVS6_MAIZE</name>
<keyword evidence="1" id="KW-0812">Transmembrane</keyword>
<reference evidence="2" key="1">
    <citation type="journal article" date="2009" name="Plant Mol. Biol.">
        <title>Insights into corn genes derived from large-scale cDNA sequencing.</title>
        <authorList>
            <person name="Alexandrov N.N."/>
            <person name="Brover V.V."/>
            <person name="Freidin S."/>
            <person name="Troukhan M.E."/>
            <person name="Tatarinova T.V."/>
            <person name="Zhang H."/>
            <person name="Swaller T.J."/>
            <person name="Lu Y.P."/>
            <person name="Bouck J."/>
            <person name="Flavell R.B."/>
            <person name="Feldmann K.A."/>
        </authorList>
    </citation>
    <scope>NUCLEOTIDE SEQUENCE</scope>
</reference>
<keyword evidence="1" id="KW-0472">Membrane</keyword>